<feature type="transmembrane region" description="Helical" evidence="7">
    <location>
        <begin position="35"/>
        <end position="58"/>
    </location>
</feature>
<evidence type="ECO:0000259" key="8">
    <source>
        <dbReference type="Pfam" id="PF02687"/>
    </source>
</evidence>
<comment type="caution">
    <text evidence="9">The sequence shown here is derived from an EMBL/GenBank/DDBJ whole genome shotgun (WGS) entry which is preliminary data.</text>
</comment>
<evidence type="ECO:0000256" key="5">
    <source>
        <dbReference type="ARBA" id="ARBA00023136"/>
    </source>
</evidence>
<feature type="domain" description="ABC3 transporter permease C-terminal" evidence="8">
    <location>
        <begin position="288"/>
        <end position="407"/>
    </location>
</feature>
<dbReference type="EMBL" id="QRVV01000116">
    <property type="protein sequence ID" value="RGS68157.1"/>
    <property type="molecule type" value="Genomic_DNA"/>
</dbReference>
<dbReference type="InterPro" id="IPR050250">
    <property type="entry name" value="Macrolide_Exporter_MacB"/>
</dbReference>
<sequence length="415" mass="47232">MTAISNIKISTKEKNRKLTPISLGIMNFKREPKKVWSIVISLSLGGIILLAVSSALLLQEPERMTQHFFGDADYKIYIKSDKEPTELLYSGNPLNDKLKEEIGSIPGINEIQTLRKSATFTFEYKGYGGRGMCDMITTQNKKEIEDSLIAGRMPENPHEILVKDEYKDFGEEVKVGMQFEISLGREKIPVTVSGIFQSTKVASAQGCGRAGFNAAMMCMPEDAFKELLPGIKNFDFAWEIKIDPKEQSSVDESLRNMISQNEDIAIESFSERVDGYEKDNILYFIFQIISILIFLFGVINLINTTLSNQLFRRREYSVLRSIGLTEKQLYRVIICEGMCYSILSICITLLIGTPIAMLICRQMSTVCYGKVVEYSFPLFYMSIYVLVLLLIQVILSVYQIREQKKKSIIDQLRME</sequence>
<keyword evidence="2" id="KW-1003">Cell membrane</keyword>
<dbReference type="PANTHER" id="PTHR30572">
    <property type="entry name" value="MEMBRANE COMPONENT OF TRANSPORTER-RELATED"/>
    <property type="match status" value="1"/>
</dbReference>
<evidence type="ECO:0000256" key="7">
    <source>
        <dbReference type="SAM" id="Phobius"/>
    </source>
</evidence>
<reference evidence="9 10" key="1">
    <citation type="submission" date="2018-08" db="EMBL/GenBank/DDBJ databases">
        <title>A genome reference for cultivated species of the human gut microbiota.</title>
        <authorList>
            <person name="Zou Y."/>
            <person name="Xue W."/>
            <person name="Luo G."/>
        </authorList>
    </citation>
    <scope>NUCLEOTIDE SEQUENCE [LARGE SCALE GENOMIC DNA]</scope>
    <source>
        <strain evidence="9 10">AF21-24</strain>
    </source>
</reference>
<keyword evidence="4 7" id="KW-1133">Transmembrane helix</keyword>
<evidence type="ECO:0000313" key="10">
    <source>
        <dbReference type="Proteomes" id="UP000284242"/>
    </source>
</evidence>
<name>A0A412KIF4_9FIRM</name>
<feature type="transmembrane region" description="Helical" evidence="7">
    <location>
        <begin position="281"/>
        <end position="303"/>
    </location>
</feature>
<dbReference type="Pfam" id="PF02687">
    <property type="entry name" value="FtsX"/>
    <property type="match status" value="1"/>
</dbReference>
<accession>A0A412KIF4</accession>
<organism evidence="9 10">
    <name type="scientific">Blautia obeum</name>
    <dbReference type="NCBI Taxonomy" id="40520"/>
    <lineage>
        <taxon>Bacteria</taxon>
        <taxon>Bacillati</taxon>
        <taxon>Bacillota</taxon>
        <taxon>Clostridia</taxon>
        <taxon>Lachnospirales</taxon>
        <taxon>Lachnospiraceae</taxon>
        <taxon>Blautia</taxon>
    </lineage>
</organism>
<feature type="transmembrane region" description="Helical" evidence="7">
    <location>
        <begin position="379"/>
        <end position="398"/>
    </location>
</feature>
<dbReference type="GO" id="GO:0022857">
    <property type="term" value="F:transmembrane transporter activity"/>
    <property type="evidence" value="ECO:0007669"/>
    <property type="project" value="TreeGrafter"/>
</dbReference>
<evidence type="ECO:0000256" key="3">
    <source>
        <dbReference type="ARBA" id="ARBA00022692"/>
    </source>
</evidence>
<proteinExistence type="inferred from homology"/>
<dbReference type="Proteomes" id="UP000284242">
    <property type="component" value="Unassembled WGS sequence"/>
</dbReference>
<comment type="subcellular location">
    <subcellularLocation>
        <location evidence="1">Cell membrane</location>
        <topology evidence="1">Multi-pass membrane protein</topology>
    </subcellularLocation>
</comment>
<feature type="transmembrane region" description="Helical" evidence="7">
    <location>
        <begin position="337"/>
        <end position="359"/>
    </location>
</feature>
<evidence type="ECO:0000256" key="1">
    <source>
        <dbReference type="ARBA" id="ARBA00004651"/>
    </source>
</evidence>
<dbReference type="PANTHER" id="PTHR30572:SF4">
    <property type="entry name" value="ABC TRANSPORTER PERMEASE YTRF"/>
    <property type="match status" value="1"/>
</dbReference>
<dbReference type="AlphaFoldDB" id="A0A412KIF4"/>
<evidence type="ECO:0000313" key="9">
    <source>
        <dbReference type="EMBL" id="RGS68157.1"/>
    </source>
</evidence>
<dbReference type="InterPro" id="IPR003838">
    <property type="entry name" value="ABC3_permease_C"/>
</dbReference>
<evidence type="ECO:0000256" key="6">
    <source>
        <dbReference type="ARBA" id="ARBA00038076"/>
    </source>
</evidence>
<dbReference type="GO" id="GO:0005886">
    <property type="term" value="C:plasma membrane"/>
    <property type="evidence" value="ECO:0007669"/>
    <property type="project" value="UniProtKB-SubCell"/>
</dbReference>
<comment type="similarity">
    <text evidence="6">Belongs to the ABC-4 integral membrane protein family.</text>
</comment>
<protein>
    <submittedName>
        <fullName evidence="9">ABC transporter permease</fullName>
    </submittedName>
</protein>
<evidence type="ECO:0000256" key="2">
    <source>
        <dbReference type="ARBA" id="ARBA00022475"/>
    </source>
</evidence>
<evidence type="ECO:0000256" key="4">
    <source>
        <dbReference type="ARBA" id="ARBA00022989"/>
    </source>
</evidence>
<keyword evidence="3 7" id="KW-0812">Transmembrane</keyword>
<gene>
    <name evidence="9" type="ORF">DWX77_16265</name>
</gene>
<keyword evidence="5 7" id="KW-0472">Membrane</keyword>